<name>A0A401H0I3_9APHY</name>
<proteinExistence type="predicted"/>
<accession>A0A401H0I3</accession>
<evidence type="ECO:0000313" key="4">
    <source>
        <dbReference type="Proteomes" id="UP000287166"/>
    </source>
</evidence>
<comment type="caution">
    <text evidence="3">The sequence shown here is derived from an EMBL/GenBank/DDBJ whole genome shotgun (WGS) entry which is preliminary data.</text>
</comment>
<feature type="transmembrane region" description="Helical" evidence="2">
    <location>
        <begin position="121"/>
        <end position="141"/>
    </location>
</feature>
<gene>
    <name evidence="3" type="ORF">SCP_1201270</name>
</gene>
<sequence>MNTNGISKDPEIPQAPSSATSETHEEAWEDVQDLNYVRPALRPARGGNPRRRRAGYKTTLVAQTAPSRKAATLRPLHQDAAEPPVIDQHQVRRALRVVAAFTIRYVGDVLTTAVRLLRKPLGILLFIWILGVLFTTLNHTFRTVFSPFCIIPGISRSALCITPQPNGGKKQHSVDFGRLMDVQGSTFEQLLDDSVDSSGLSLEIKKAEIATSDLIVVVRASNLKSKELLADTLAEFHETGKKAGRGLQTFAAKTAGAVDNIMAVNDFAMRQIEAANVKPSALSIVWPFSSRPQTKEVVLRTFRAAMDVLATNMQRLIIEAEANLLNLDRLEEILVTLHDIVHREDASISSAHSELLSELWTKLGGNKREVRSQRQHLMLLRNLTAYRSRALAHVVGALQTLQAMSADLEDLRERVAAPELMGEHIPLEVHMKSIGSGIERLKEGKMKAKERQVQVLRGILGTEDLVD</sequence>
<reference evidence="3 4" key="1">
    <citation type="journal article" date="2018" name="Sci. Rep.">
        <title>Genome sequence of the cauliflower mushroom Sparassis crispa (Hanabiratake) and its association with beneficial usage.</title>
        <authorList>
            <person name="Kiyama R."/>
            <person name="Furutani Y."/>
            <person name="Kawaguchi K."/>
            <person name="Nakanishi T."/>
        </authorList>
    </citation>
    <scope>NUCLEOTIDE SEQUENCE [LARGE SCALE GENOMIC DNA]</scope>
</reference>
<dbReference type="STRING" id="139825.A0A401H0I3"/>
<keyword evidence="4" id="KW-1185">Reference proteome</keyword>
<dbReference type="OrthoDB" id="4179406at2759"/>
<dbReference type="RefSeq" id="XP_027618815.1">
    <property type="nucleotide sequence ID" value="XM_027763014.1"/>
</dbReference>
<evidence type="ECO:0000256" key="2">
    <source>
        <dbReference type="SAM" id="Phobius"/>
    </source>
</evidence>
<keyword evidence="2" id="KW-0472">Membrane</keyword>
<keyword evidence="2" id="KW-1133">Transmembrane helix</keyword>
<dbReference type="EMBL" id="BFAD01000012">
    <property type="protein sequence ID" value="GBE87902.1"/>
    <property type="molecule type" value="Genomic_DNA"/>
</dbReference>
<evidence type="ECO:0000256" key="1">
    <source>
        <dbReference type="SAM" id="MobiDB-lite"/>
    </source>
</evidence>
<evidence type="ECO:0000313" key="3">
    <source>
        <dbReference type="EMBL" id="GBE87902.1"/>
    </source>
</evidence>
<protein>
    <recommendedName>
        <fullName evidence="5">Transmembrane protein</fullName>
    </recommendedName>
</protein>
<organism evidence="3 4">
    <name type="scientific">Sparassis crispa</name>
    <dbReference type="NCBI Taxonomy" id="139825"/>
    <lineage>
        <taxon>Eukaryota</taxon>
        <taxon>Fungi</taxon>
        <taxon>Dikarya</taxon>
        <taxon>Basidiomycota</taxon>
        <taxon>Agaricomycotina</taxon>
        <taxon>Agaricomycetes</taxon>
        <taxon>Polyporales</taxon>
        <taxon>Sparassidaceae</taxon>
        <taxon>Sparassis</taxon>
    </lineage>
</organism>
<dbReference type="AlphaFoldDB" id="A0A401H0I3"/>
<dbReference type="Proteomes" id="UP000287166">
    <property type="component" value="Unassembled WGS sequence"/>
</dbReference>
<evidence type="ECO:0008006" key="5">
    <source>
        <dbReference type="Google" id="ProtNLM"/>
    </source>
</evidence>
<keyword evidence="2" id="KW-0812">Transmembrane</keyword>
<dbReference type="InParanoid" id="A0A401H0I3"/>
<dbReference type="GeneID" id="38784819"/>
<feature type="region of interest" description="Disordered" evidence="1">
    <location>
        <begin position="1"/>
        <end position="26"/>
    </location>
</feature>